<gene>
    <name evidence="7" type="ORF">B7463_g9172</name>
</gene>
<feature type="domain" description="Alcohol dehydrogenase-like N-terminal" evidence="6">
    <location>
        <begin position="62"/>
        <end position="189"/>
    </location>
</feature>
<dbReference type="Gene3D" id="3.40.50.720">
    <property type="entry name" value="NAD(P)-binding Rossmann-like Domain"/>
    <property type="match status" value="1"/>
</dbReference>
<dbReference type="AlphaFoldDB" id="A0A3E2H1D1"/>
<organism evidence="7 8">
    <name type="scientific">Scytalidium lignicola</name>
    <name type="common">Hyphomycete</name>
    <dbReference type="NCBI Taxonomy" id="5539"/>
    <lineage>
        <taxon>Eukaryota</taxon>
        <taxon>Fungi</taxon>
        <taxon>Dikarya</taxon>
        <taxon>Ascomycota</taxon>
        <taxon>Pezizomycotina</taxon>
        <taxon>Leotiomycetes</taxon>
        <taxon>Leotiomycetes incertae sedis</taxon>
        <taxon>Scytalidium</taxon>
    </lineage>
</organism>
<evidence type="ECO:0000256" key="3">
    <source>
        <dbReference type="ARBA" id="ARBA00022833"/>
    </source>
</evidence>
<evidence type="ECO:0000256" key="2">
    <source>
        <dbReference type="ARBA" id="ARBA00022723"/>
    </source>
</evidence>
<comment type="cofactor">
    <cofactor evidence="1">
        <name>Zn(2+)</name>
        <dbReference type="ChEBI" id="CHEBI:29105"/>
    </cofactor>
</comment>
<feature type="non-terminal residue" evidence="7">
    <location>
        <position position="450"/>
    </location>
</feature>
<feature type="domain" description="Alcohol dehydrogenase-like C-terminal" evidence="5">
    <location>
        <begin position="228"/>
        <end position="375"/>
    </location>
</feature>
<feature type="compositionally biased region" description="Polar residues" evidence="4">
    <location>
        <begin position="17"/>
        <end position="27"/>
    </location>
</feature>
<dbReference type="PANTHER" id="PTHR42813">
    <property type="entry name" value="ZINC-TYPE ALCOHOL DEHYDROGENASE-LIKE"/>
    <property type="match status" value="1"/>
</dbReference>
<evidence type="ECO:0008006" key="9">
    <source>
        <dbReference type="Google" id="ProtNLM"/>
    </source>
</evidence>
<dbReference type="STRING" id="5539.A0A3E2H1D1"/>
<feature type="compositionally biased region" description="Polar residues" evidence="4">
    <location>
        <begin position="439"/>
        <end position="450"/>
    </location>
</feature>
<evidence type="ECO:0000259" key="5">
    <source>
        <dbReference type="Pfam" id="PF00107"/>
    </source>
</evidence>
<dbReference type="OMA" id="QNAMYGH"/>
<dbReference type="InterPro" id="IPR013149">
    <property type="entry name" value="ADH-like_C"/>
</dbReference>
<evidence type="ECO:0000259" key="6">
    <source>
        <dbReference type="Pfam" id="PF08240"/>
    </source>
</evidence>
<accession>A0A3E2H1D1</accession>
<evidence type="ECO:0000256" key="1">
    <source>
        <dbReference type="ARBA" id="ARBA00001947"/>
    </source>
</evidence>
<reference evidence="7 8" key="1">
    <citation type="submission" date="2018-05" db="EMBL/GenBank/DDBJ databases">
        <title>Draft genome sequence of Scytalidium lignicola DSM 105466, a ubiquitous saprotrophic fungus.</title>
        <authorList>
            <person name="Buettner E."/>
            <person name="Gebauer A.M."/>
            <person name="Hofrichter M."/>
            <person name="Liers C."/>
            <person name="Kellner H."/>
        </authorList>
    </citation>
    <scope>NUCLEOTIDE SEQUENCE [LARGE SCALE GENOMIC DNA]</scope>
    <source>
        <strain evidence="7 8">DSM 105466</strain>
    </source>
</reference>
<evidence type="ECO:0000256" key="4">
    <source>
        <dbReference type="SAM" id="MobiDB-lite"/>
    </source>
</evidence>
<dbReference type="InterPro" id="IPR036291">
    <property type="entry name" value="NAD(P)-bd_dom_sf"/>
</dbReference>
<feature type="region of interest" description="Disordered" evidence="4">
    <location>
        <begin position="1"/>
        <end position="31"/>
    </location>
</feature>
<protein>
    <recommendedName>
        <fullName evidence="9">Enoyl reductase (ER) domain-containing protein</fullName>
    </recommendedName>
</protein>
<comment type="caution">
    <text evidence="7">The sequence shown here is derived from an EMBL/GenBank/DDBJ whole genome shotgun (WGS) entry which is preliminary data.</text>
</comment>
<dbReference type="Pfam" id="PF08240">
    <property type="entry name" value="ADH_N"/>
    <property type="match status" value="1"/>
</dbReference>
<keyword evidence="8" id="KW-1185">Reference proteome</keyword>
<dbReference type="GO" id="GO:0046872">
    <property type="term" value="F:metal ion binding"/>
    <property type="evidence" value="ECO:0007669"/>
    <property type="project" value="UniProtKB-KW"/>
</dbReference>
<keyword evidence="2" id="KW-0479">Metal-binding</keyword>
<dbReference type="PANTHER" id="PTHR42813:SF1">
    <property type="entry name" value="DEHYDROGENASE, PUTATIVE (AFU_ORTHOLOGUE AFUA_5G03930)-RELATED"/>
    <property type="match status" value="1"/>
</dbReference>
<dbReference type="Gene3D" id="3.90.180.10">
    <property type="entry name" value="Medium-chain alcohol dehydrogenases, catalytic domain"/>
    <property type="match status" value="1"/>
</dbReference>
<evidence type="ECO:0000313" key="8">
    <source>
        <dbReference type="Proteomes" id="UP000258309"/>
    </source>
</evidence>
<feature type="non-terminal residue" evidence="7">
    <location>
        <position position="1"/>
    </location>
</feature>
<feature type="region of interest" description="Disordered" evidence="4">
    <location>
        <begin position="418"/>
        <end position="450"/>
    </location>
</feature>
<dbReference type="InterPro" id="IPR011032">
    <property type="entry name" value="GroES-like_sf"/>
</dbReference>
<sequence>MHAEGETPGVSVILAGNQVSGSSTTTGDELKYREGETMLSLQWYGCKDVRVTEAPVPAITEPADAICRITGTTLCENDLQLYNKEAMQLNQGDILGYEWIGIVDEVGPDVKNLKPGDRVVASSQIVCGTCKFCEEGDFPMCDMRNHSSVRQRSYGKPSAGLARYGRFAGGQAEYARCPFADSNLLKIPDNIPDEKALYLSYTIPISYHSIVCGDVGDGKSVAIWGGGPVGLCAAKWSLLAGASRVIVIDSVKEHLEIAKSLGCDIINFEEDPNVLSAIYELEPNGLDCAIDTATRYAKGILHTVQRAIGLETGSSGIVNAALRAVKRLGTVSLVADYAALTNQFLIGTLLEKGVTLRGADQAPVQKYWKDLLEKIESGEFDPTIILSHRFHIDELGELYDALDKNEMSIMKTFIQTRFSHPPTPGTPRLKSLKSGHARPSSSVYHNGIHS</sequence>
<proteinExistence type="predicted"/>
<name>A0A3E2H1D1_SCYLI</name>
<dbReference type="Pfam" id="PF00107">
    <property type="entry name" value="ADH_zinc_N"/>
    <property type="match status" value="1"/>
</dbReference>
<dbReference type="OrthoDB" id="3941538at2759"/>
<evidence type="ECO:0000313" key="7">
    <source>
        <dbReference type="EMBL" id="RFU27175.1"/>
    </source>
</evidence>
<dbReference type="SUPFAM" id="SSF51735">
    <property type="entry name" value="NAD(P)-binding Rossmann-fold domains"/>
    <property type="match status" value="1"/>
</dbReference>
<dbReference type="Proteomes" id="UP000258309">
    <property type="component" value="Unassembled WGS sequence"/>
</dbReference>
<dbReference type="SUPFAM" id="SSF50129">
    <property type="entry name" value="GroES-like"/>
    <property type="match status" value="1"/>
</dbReference>
<keyword evidence="3" id="KW-0862">Zinc</keyword>
<dbReference type="InterPro" id="IPR013154">
    <property type="entry name" value="ADH-like_N"/>
</dbReference>
<dbReference type="EMBL" id="NCSJ02000219">
    <property type="protein sequence ID" value="RFU27175.1"/>
    <property type="molecule type" value="Genomic_DNA"/>
</dbReference>